<accession>A0AA37SEE3</accession>
<dbReference type="SUPFAM" id="SSF55961">
    <property type="entry name" value="Bet v1-like"/>
    <property type="match status" value="1"/>
</dbReference>
<comment type="similarity">
    <text evidence="1">Belongs to the AHA1 family.</text>
</comment>
<evidence type="ECO:0000313" key="3">
    <source>
        <dbReference type="EMBL" id="GLQ32822.1"/>
    </source>
</evidence>
<dbReference type="CDD" id="cd07814">
    <property type="entry name" value="SRPBCC_CalC_Aha1-like"/>
    <property type="match status" value="1"/>
</dbReference>
<keyword evidence="4" id="KW-1185">Reference proteome</keyword>
<sequence>MFSLNLERKLATNPALAFDAFTEPDLVIHWFAPGDMMVSDAILDFRRDGRFCVVRQEPTGDLCIVRGQYLEIVENEALRFSWQLGQGDRTSEVAISFSQVEQDKTLISLAHQGFVEQEHKDIHLQGWTGCLDKLQGLFEMKGRC</sequence>
<dbReference type="Pfam" id="PF08327">
    <property type="entry name" value="AHSA1"/>
    <property type="match status" value="1"/>
</dbReference>
<name>A0AA37SEE3_9GAMM</name>
<dbReference type="InterPro" id="IPR013538">
    <property type="entry name" value="ASHA1/2-like_C"/>
</dbReference>
<dbReference type="RefSeq" id="WP_284382964.1">
    <property type="nucleotide sequence ID" value="NZ_BSNM01000016.1"/>
</dbReference>
<protein>
    <recommendedName>
        <fullName evidence="2">Activator of Hsp90 ATPase homologue 1/2-like C-terminal domain-containing protein</fullName>
    </recommendedName>
</protein>
<organism evidence="3 4">
    <name type="scientific">Litoribrevibacter albus</name>
    <dbReference type="NCBI Taxonomy" id="1473156"/>
    <lineage>
        <taxon>Bacteria</taxon>
        <taxon>Pseudomonadati</taxon>
        <taxon>Pseudomonadota</taxon>
        <taxon>Gammaproteobacteria</taxon>
        <taxon>Oceanospirillales</taxon>
        <taxon>Oceanospirillaceae</taxon>
        <taxon>Litoribrevibacter</taxon>
    </lineage>
</organism>
<evidence type="ECO:0000259" key="2">
    <source>
        <dbReference type="Pfam" id="PF08327"/>
    </source>
</evidence>
<evidence type="ECO:0000256" key="1">
    <source>
        <dbReference type="ARBA" id="ARBA00006817"/>
    </source>
</evidence>
<dbReference type="AlphaFoldDB" id="A0AA37SEE3"/>
<reference evidence="3" key="2">
    <citation type="submission" date="2023-01" db="EMBL/GenBank/DDBJ databases">
        <title>Draft genome sequence of Litoribrevibacter albus strain NBRC 110071.</title>
        <authorList>
            <person name="Sun Q."/>
            <person name="Mori K."/>
        </authorList>
    </citation>
    <scope>NUCLEOTIDE SEQUENCE</scope>
    <source>
        <strain evidence="3">NBRC 110071</strain>
    </source>
</reference>
<comment type="caution">
    <text evidence="3">The sequence shown here is derived from an EMBL/GenBank/DDBJ whole genome shotgun (WGS) entry which is preliminary data.</text>
</comment>
<dbReference type="InterPro" id="IPR023393">
    <property type="entry name" value="START-like_dom_sf"/>
</dbReference>
<dbReference type="Gene3D" id="3.30.530.20">
    <property type="match status" value="1"/>
</dbReference>
<feature type="domain" description="Activator of Hsp90 ATPase homologue 1/2-like C-terminal" evidence="2">
    <location>
        <begin position="12"/>
        <end position="139"/>
    </location>
</feature>
<dbReference type="EMBL" id="BSNM01000016">
    <property type="protein sequence ID" value="GLQ32822.1"/>
    <property type="molecule type" value="Genomic_DNA"/>
</dbReference>
<proteinExistence type="inferred from homology"/>
<evidence type="ECO:0000313" key="4">
    <source>
        <dbReference type="Proteomes" id="UP001161389"/>
    </source>
</evidence>
<dbReference type="Proteomes" id="UP001161389">
    <property type="component" value="Unassembled WGS sequence"/>
</dbReference>
<gene>
    <name evidence="3" type="ORF">GCM10007876_33010</name>
</gene>
<reference evidence="3" key="1">
    <citation type="journal article" date="2014" name="Int. J. Syst. Evol. Microbiol.">
        <title>Complete genome sequence of Corynebacterium casei LMG S-19264T (=DSM 44701T), isolated from a smear-ripened cheese.</title>
        <authorList>
            <consortium name="US DOE Joint Genome Institute (JGI-PGF)"/>
            <person name="Walter F."/>
            <person name="Albersmeier A."/>
            <person name="Kalinowski J."/>
            <person name="Ruckert C."/>
        </authorList>
    </citation>
    <scope>NUCLEOTIDE SEQUENCE</scope>
    <source>
        <strain evidence="3">NBRC 110071</strain>
    </source>
</reference>